<evidence type="ECO:0000259" key="2">
    <source>
        <dbReference type="Pfam" id="PF06251"/>
    </source>
</evidence>
<feature type="signal peptide" evidence="1">
    <location>
        <begin position="1"/>
        <end position="23"/>
    </location>
</feature>
<gene>
    <name evidence="3" type="ORF">EBI00_13770</name>
</gene>
<proteinExistence type="predicted"/>
<keyword evidence="4" id="KW-1185">Reference proteome</keyword>
<evidence type="ECO:0000313" key="4">
    <source>
        <dbReference type="Proteomes" id="UP000280507"/>
    </source>
</evidence>
<dbReference type="Gene3D" id="2.40.360.10">
    <property type="entry name" value="YmcC-like"/>
    <property type="match status" value="1"/>
</dbReference>
<keyword evidence="1" id="KW-0732">Signal</keyword>
<dbReference type="InterPro" id="IPR023373">
    <property type="entry name" value="YmcC_sf"/>
</dbReference>
<name>A0A3M8Q1D2_9GAMM</name>
<protein>
    <recommendedName>
        <fullName evidence="2">Capsule biosynthesis GfcC-like C-terminal domain-containing protein</fullName>
    </recommendedName>
</protein>
<comment type="caution">
    <text evidence="3">The sequence shown here is derived from an EMBL/GenBank/DDBJ whole genome shotgun (WGS) entry which is preliminary data.</text>
</comment>
<dbReference type="EMBL" id="RIZG01000010">
    <property type="protein sequence ID" value="RNF48780.1"/>
    <property type="molecule type" value="Genomic_DNA"/>
</dbReference>
<organism evidence="3 4">
    <name type="scientific">Marinomonas hwangdonensis</name>
    <dbReference type="NCBI Taxonomy" id="1053647"/>
    <lineage>
        <taxon>Bacteria</taxon>
        <taxon>Pseudomonadati</taxon>
        <taxon>Pseudomonadota</taxon>
        <taxon>Gammaproteobacteria</taxon>
        <taxon>Oceanospirillales</taxon>
        <taxon>Oceanospirillaceae</taxon>
        <taxon>Marinomonas</taxon>
    </lineage>
</organism>
<dbReference type="SUPFAM" id="SSF159270">
    <property type="entry name" value="YmcC-like"/>
    <property type="match status" value="1"/>
</dbReference>
<evidence type="ECO:0000256" key="1">
    <source>
        <dbReference type="SAM" id="SignalP"/>
    </source>
</evidence>
<dbReference type="Pfam" id="PF06251">
    <property type="entry name" value="Caps_syn_GfcC_C"/>
    <property type="match status" value="1"/>
</dbReference>
<accession>A0A3M8Q1D2</accession>
<dbReference type="Pfam" id="PF11102">
    <property type="entry name" value="YjbF"/>
    <property type="match status" value="1"/>
</dbReference>
<dbReference type="InterPro" id="IPR021308">
    <property type="entry name" value="GfcB"/>
</dbReference>
<feature type="chain" id="PRO_5018220786" description="Capsule biosynthesis GfcC-like C-terminal domain-containing protein" evidence="1">
    <location>
        <begin position="24"/>
        <end position="472"/>
    </location>
</feature>
<dbReference type="InterPro" id="IPR010425">
    <property type="entry name" value="Caps_synth_GfcC-like_C"/>
</dbReference>
<reference evidence="3 4" key="1">
    <citation type="journal article" date="2012" name="Int. J. Syst. Evol. Microbiol.">
        <title>Marinomonas hwangdonensis sp. nov., isolated from seawater.</title>
        <authorList>
            <person name="Jung Y.T."/>
            <person name="Oh T.K."/>
            <person name="Yoon J.H."/>
        </authorList>
    </citation>
    <scope>NUCLEOTIDE SEQUENCE [LARGE SCALE GENOMIC DNA]</scope>
    <source>
        <strain evidence="3 4">HDW-15</strain>
    </source>
</reference>
<sequence length="472" mass="53201">MPVFFSSFSFSRCVCLFSASVFLFILSGCSSNFKSFTDSFKAAAELSKGANVSPEYIASIPYASSLVTINDNKPIFVVLAFADQYDKSAPHQLTWLAKDSGSIVTQHGRIVQTNGFDTNNLAGLAHSSIARNLPLPGDTLDSPLKVTYDWSPGYRYGFTATVETRSLGWETLITDLWREEVEHFTETVTFDQLDAQFTNHFWRVPATDTVPSYIIKSIQYLGPNMDRVEMQAVRPFVEPAPMAAPPSDTERFMGKQLLLPEGGRFSLALQDAHRQTAFWTLNDIPYSLGTALVDLSKQSLVDQQKEQVIKQLENLNTPAANTLAKHLITMRFAYHEDISHNLVQVRVNPRLDPLLNGDYWLSLPARPDHIRVLHPLKEDLVVLPSRADFHVSKYLAELTRDTASDTNLPPMHTAWVIQADRRVYPVTDLQWRDTRYYLSPGAMVFVGLEDLPHAYRDLNANIAQLLAFRLEL</sequence>
<dbReference type="AlphaFoldDB" id="A0A3M8Q1D2"/>
<dbReference type="OrthoDB" id="5591889at2"/>
<dbReference type="Proteomes" id="UP000280507">
    <property type="component" value="Unassembled WGS sequence"/>
</dbReference>
<evidence type="ECO:0000313" key="3">
    <source>
        <dbReference type="EMBL" id="RNF48780.1"/>
    </source>
</evidence>
<dbReference type="RefSeq" id="WP_123096525.1">
    <property type="nucleotide sequence ID" value="NZ_RIZG01000010.1"/>
</dbReference>
<feature type="domain" description="Capsule biosynthesis GfcC-like C-terminal" evidence="2">
    <location>
        <begin position="384"/>
        <end position="469"/>
    </location>
</feature>